<dbReference type="Proteomes" id="UP000092154">
    <property type="component" value="Unassembled WGS sequence"/>
</dbReference>
<accession>A0A1B7MJW6</accession>
<evidence type="ECO:0000313" key="2">
    <source>
        <dbReference type="Proteomes" id="UP000092154"/>
    </source>
</evidence>
<gene>
    <name evidence="1" type="ORF">K503DRAFT_786876</name>
</gene>
<dbReference type="InParanoid" id="A0A1B7MJW6"/>
<sequence length="149" mass="16934">RQNQDYILSTRRNILSEQLGKCRSRPQPETHPQLTKDVSLIMLQIIDDAFCTHVPFVSLTSTYNVTADHTPLFKMNLPNQARPHARFPATKTEIWGLTENALNILLREYRVVMPNGLSLAKRRNIFAHFIGVAVAAPSDDENDSEDEYG</sequence>
<organism evidence="1 2">
    <name type="scientific">Rhizopogon vinicolor AM-OR11-026</name>
    <dbReference type="NCBI Taxonomy" id="1314800"/>
    <lineage>
        <taxon>Eukaryota</taxon>
        <taxon>Fungi</taxon>
        <taxon>Dikarya</taxon>
        <taxon>Basidiomycota</taxon>
        <taxon>Agaricomycotina</taxon>
        <taxon>Agaricomycetes</taxon>
        <taxon>Agaricomycetidae</taxon>
        <taxon>Boletales</taxon>
        <taxon>Suillineae</taxon>
        <taxon>Rhizopogonaceae</taxon>
        <taxon>Rhizopogon</taxon>
    </lineage>
</organism>
<feature type="non-terminal residue" evidence="1">
    <location>
        <position position="1"/>
    </location>
</feature>
<dbReference type="EMBL" id="KV448883">
    <property type="protein sequence ID" value="OAX32908.1"/>
    <property type="molecule type" value="Genomic_DNA"/>
</dbReference>
<reference evidence="1 2" key="1">
    <citation type="submission" date="2016-06" db="EMBL/GenBank/DDBJ databases">
        <title>Comparative genomics of the ectomycorrhizal sister species Rhizopogon vinicolor and Rhizopogon vesiculosus (Basidiomycota: Boletales) reveals a divergence of the mating type B locus.</title>
        <authorList>
            <consortium name="DOE Joint Genome Institute"/>
            <person name="Mujic A.B."/>
            <person name="Kuo A."/>
            <person name="Tritt A."/>
            <person name="Lipzen A."/>
            <person name="Chen C."/>
            <person name="Johnson J."/>
            <person name="Sharma A."/>
            <person name="Barry K."/>
            <person name="Grigoriev I.V."/>
            <person name="Spatafora J.W."/>
        </authorList>
    </citation>
    <scope>NUCLEOTIDE SEQUENCE [LARGE SCALE GENOMIC DNA]</scope>
    <source>
        <strain evidence="1 2">AM-OR11-026</strain>
    </source>
</reference>
<keyword evidence="2" id="KW-1185">Reference proteome</keyword>
<protein>
    <submittedName>
        <fullName evidence="1">Uncharacterized protein</fullName>
    </submittedName>
</protein>
<proteinExistence type="predicted"/>
<evidence type="ECO:0000313" key="1">
    <source>
        <dbReference type="EMBL" id="OAX32908.1"/>
    </source>
</evidence>
<name>A0A1B7MJW6_9AGAM</name>
<dbReference type="AlphaFoldDB" id="A0A1B7MJW6"/>